<feature type="domain" description="DUF6878" evidence="1">
    <location>
        <begin position="89"/>
        <end position="124"/>
    </location>
</feature>
<dbReference type="Pfam" id="PF21798">
    <property type="entry name" value="DUF6878"/>
    <property type="match status" value="2"/>
</dbReference>
<dbReference type="AlphaFoldDB" id="A0A518C629"/>
<dbReference type="KEGG" id="bvo:Pan97_16730"/>
<dbReference type="Gene3D" id="3.30.110.70">
    <property type="entry name" value="Hypothetical protein apc22750. Chain B"/>
    <property type="match status" value="1"/>
</dbReference>
<gene>
    <name evidence="2" type="ORF">Pan97_16730</name>
</gene>
<protein>
    <recommendedName>
        <fullName evidence="1">DUF6878 domain-containing protein</fullName>
    </recommendedName>
</protein>
<dbReference type="Proteomes" id="UP000318626">
    <property type="component" value="Chromosome"/>
</dbReference>
<evidence type="ECO:0000259" key="1">
    <source>
        <dbReference type="Pfam" id="PF21798"/>
    </source>
</evidence>
<evidence type="ECO:0000313" key="3">
    <source>
        <dbReference type="Proteomes" id="UP000318626"/>
    </source>
</evidence>
<sequence>MTDSDSAADWMTAYQERLERERTEARQAMGKACDALDELGVTAVRIEYDGYGDSGAVEGVTATGPAGDVAIPADLREELISAAERLLPDGWENNTGAFGELVLDVAHRRLTREHNWRVETSEYDEEVWEL</sequence>
<dbReference type="InterPro" id="IPR049243">
    <property type="entry name" value="DUF6878"/>
</dbReference>
<evidence type="ECO:0000313" key="2">
    <source>
        <dbReference type="EMBL" id="QDU74661.1"/>
    </source>
</evidence>
<name>A0A518C629_9BACT</name>
<dbReference type="RefSeq" id="WP_144971600.1">
    <property type="nucleotide sequence ID" value="NZ_CP036289.1"/>
</dbReference>
<accession>A0A518C629</accession>
<organism evidence="2 3">
    <name type="scientific">Bremerella volcania</name>
    <dbReference type="NCBI Taxonomy" id="2527984"/>
    <lineage>
        <taxon>Bacteria</taxon>
        <taxon>Pseudomonadati</taxon>
        <taxon>Planctomycetota</taxon>
        <taxon>Planctomycetia</taxon>
        <taxon>Pirellulales</taxon>
        <taxon>Pirellulaceae</taxon>
        <taxon>Bremerella</taxon>
    </lineage>
</organism>
<keyword evidence="3" id="KW-1185">Reference proteome</keyword>
<feature type="domain" description="DUF6878" evidence="1">
    <location>
        <begin position="34"/>
        <end position="74"/>
    </location>
</feature>
<proteinExistence type="predicted"/>
<dbReference type="OrthoDB" id="7259981at2"/>
<dbReference type="EMBL" id="CP036289">
    <property type="protein sequence ID" value="QDU74661.1"/>
    <property type="molecule type" value="Genomic_DNA"/>
</dbReference>
<reference evidence="3" key="1">
    <citation type="submission" date="2019-02" db="EMBL/GenBank/DDBJ databases">
        <title>Deep-cultivation of Planctomycetes and their phenomic and genomic characterization uncovers novel biology.</title>
        <authorList>
            <person name="Wiegand S."/>
            <person name="Jogler M."/>
            <person name="Boedeker C."/>
            <person name="Pinto D."/>
            <person name="Vollmers J."/>
            <person name="Rivas-Marin E."/>
            <person name="Kohn T."/>
            <person name="Peeters S.H."/>
            <person name="Heuer A."/>
            <person name="Rast P."/>
            <person name="Oberbeckmann S."/>
            <person name="Bunk B."/>
            <person name="Jeske O."/>
            <person name="Meyerdierks A."/>
            <person name="Storesund J.E."/>
            <person name="Kallscheuer N."/>
            <person name="Luecker S."/>
            <person name="Lage O.M."/>
            <person name="Pohl T."/>
            <person name="Merkel B.J."/>
            <person name="Hornburger P."/>
            <person name="Mueller R.-W."/>
            <person name="Bruemmer F."/>
            <person name="Labrenz M."/>
            <person name="Spormann A.M."/>
            <person name="Op den Camp H."/>
            <person name="Overmann J."/>
            <person name="Amann R."/>
            <person name="Jetten M.S.M."/>
            <person name="Mascher T."/>
            <person name="Medema M.H."/>
            <person name="Devos D.P."/>
            <person name="Kaster A.-K."/>
            <person name="Ovreas L."/>
            <person name="Rohde M."/>
            <person name="Galperin M.Y."/>
            <person name="Jogler C."/>
        </authorList>
    </citation>
    <scope>NUCLEOTIDE SEQUENCE [LARGE SCALE GENOMIC DNA]</scope>
    <source>
        <strain evidence="3">Pan97</strain>
    </source>
</reference>